<dbReference type="RefSeq" id="WP_317020918.1">
    <property type="nucleotide sequence ID" value="NZ_CP136513.1"/>
</dbReference>
<accession>A0ABZ0EQM5</accession>
<dbReference type="EMBL" id="CP136513">
    <property type="protein sequence ID" value="WOD18662.1"/>
    <property type="molecule type" value="Genomic_DNA"/>
</dbReference>
<organism evidence="2 3">
    <name type="scientific">Paraburkholderia kirstenboschensis</name>
    <dbReference type="NCBI Taxonomy" id="1245436"/>
    <lineage>
        <taxon>Bacteria</taxon>
        <taxon>Pseudomonadati</taxon>
        <taxon>Pseudomonadota</taxon>
        <taxon>Betaproteobacteria</taxon>
        <taxon>Burkholderiales</taxon>
        <taxon>Burkholderiaceae</taxon>
        <taxon>Paraburkholderia</taxon>
    </lineage>
</organism>
<protein>
    <submittedName>
        <fullName evidence="2">Uncharacterized protein</fullName>
    </submittedName>
</protein>
<keyword evidence="3" id="KW-1185">Reference proteome</keyword>
<keyword evidence="1" id="KW-0812">Transmembrane</keyword>
<dbReference type="Proteomes" id="UP001302652">
    <property type="component" value="Chromosome 1"/>
</dbReference>
<feature type="transmembrane region" description="Helical" evidence="1">
    <location>
        <begin position="39"/>
        <end position="59"/>
    </location>
</feature>
<keyword evidence="1" id="KW-0472">Membrane</keyword>
<reference evidence="2 3" key="1">
    <citation type="submission" date="2023-10" db="EMBL/GenBank/DDBJ databases">
        <title>Surface-active antibiotics is a multifunctional adaptation for post-fire microbes.</title>
        <authorList>
            <person name="Liu M.D."/>
            <person name="Du Y."/>
            <person name="Koupaei S.K."/>
            <person name="Kim N.R."/>
            <person name="Zhang W."/>
            <person name="Traxler M.F."/>
        </authorList>
    </citation>
    <scope>NUCLEOTIDE SEQUENCE [LARGE SCALE GENOMIC DNA]</scope>
    <source>
        <strain evidence="2 3">F3</strain>
    </source>
</reference>
<evidence type="ECO:0000313" key="3">
    <source>
        <dbReference type="Proteomes" id="UP001302652"/>
    </source>
</evidence>
<name>A0ABZ0EQM5_9BURK</name>
<proteinExistence type="predicted"/>
<sequence>MKQQTSSVITGGITISAATLEPAVSWALAAIFHAPVPDSVSALVTGALAAAVHTGINALRARSAANGHFAATATMFNPANVVTPAVVAPAAAQL</sequence>
<evidence type="ECO:0000313" key="2">
    <source>
        <dbReference type="EMBL" id="WOD18662.1"/>
    </source>
</evidence>
<evidence type="ECO:0000256" key="1">
    <source>
        <dbReference type="SAM" id="Phobius"/>
    </source>
</evidence>
<gene>
    <name evidence="2" type="ORF">RW095_38850</name>
</gene>
<keyword evidence="1" id="KW-1133">Transmembrane helix</keyword>